<reference evidence="1 2" key="1">
    <citation type="submission" date="2022-06" db="EMBL/GenBank/DDBJ databases">
        <title>Isolation of gut microbiota from human fecal samples.</title>
        <authorList>
            <person name="Pamer E.G."/>
            <person name="Barat B."/>
            <person name="Waligurski E."/>
            <person name="Medina S."/>
            <person name="Paddock L."/>
            <person name="Mostad J."/>
        </authorList>
    </citation>
    <scope>NUCLEOTIDE SEQUENCE [LARGE SCALE GENOMIC DNA]</scope>
    <source>
        <strain evidence="1 2">SL.3.17</strain>
    </source>
</reference>
<dbReference type="EMBL" id="JANFXK010000043">
    <property type="protein sequence ID" value="MCQ4638590.1"/>
    <property type="molecule type" value="Genomic_DNA"/>
</dbReference>
<dbReference type="Pfam" id="PF13155">
    <property type="entry name" value="Toprim_2"/>
    <property type="match status" value="1"/>
</dbReference>
<feature type="non-terminal residue" evidence="1">
    <location>
        <position position="1"/>
    </location>
</feature>
<dbReference type="RefSeq" id="WP_256133797.1">
    <property type="nucleotide sequence ID" value="NZ_JANFXK010000043.1"/>
</dbReference>
<accession>A0ABT1RTU7</accession>
<comment type="caution">
    <text evidence="1">The sequence shown here is derived from an EMBL/GenBank/DDBJ whole genome shotgun (WGS) entry which is preliminary data.</text>
</comment>
<organism evidence="1 2">
    <name type="scientific">Anaerovorax odorimutans</name>
    <dbReference type="NCBI Taxonomy" id="109327"/>
    <lineage>
        <taxon>Bacteria</taxon>
        <taxon>Bacillati</taxon>
        <taxon>Bacillota</taxon>
        <taxon>Clostridia</taxon>
        <taxon>Peptostreptococcales</taxon>
        <taxon>Anaerovoracaceae</taxon>
        <taxon>Anaerovorax</taxon>
    </lineage>
</organism>
<sequence>AGVYQPAKQIEESKVPVALASFLEKHPEVRTIALHLDNDYAGRRMTQALKVVLPSRYVIRDRPPPQGKDCNDYLCLKLGRQITSRTKKNREEKQER</sequence>
<protein>
    <submittedName>
        <fullName evidence="1">Toprim domain-containing protein</fullName>
    </submittedName>
</protein>
<evidence type="ECO:0000313" key="2">
    <source>
        <dbReference type="Proteomes" id="UP001524502"/>
    </source>
</evidence>
<evidence type="ECO:0000313" key="1">
    <source>
        <dbReference type="EMBL" id="MCQ4638590.1"/>
    </source>
</evidence>
<dbReference type="Gene3D" id="3.40.1360.10">
    <property type="match status" value="1"/>
</dbReference>
<dbReference type="Proteomes" id="UP001524502">
    <property type="component" value="Unassembled WGS sequence"/>
</dbReference>
<keyword evidence="2" id="KW-1185">Reference proteome</keyword>
<proteinExistence type="predicted"/>
<gene>
    <name evidence="1" type="ORF">NE619_17820</name>
</gene>
<name>A0ABT1RTU7_9FIRM</name>